<dbReference type="STRING" id="69004.A0A182QDW7"/>
<evidence type="ECO:0000256" key="2">
    <source>
        <dbReference type="ARBA" id="ARBA00005327"/>
    </source>
</evidence>
<evidence type="ECO:0000256" key="5">
    <source>
        <dbReference type="ARBA" id="ARBA00022989"/>
    </source>
</evidence>
<evidence type="ECO:0000313" key="10">
    <source>
        <dbReference type="EnsemblMetazoa" id="AFAF008187-PA"/>
    </source>
</evidence>
<reference evidence="11" key="1">
    <citation type="submission" date="2014-01" db="EMBL/GenBank/DDBJ databases">
        <title>The Genome Sequence of Anopheles farauti FAR1 (V2).</title>
        <authorList>
            <consortium name="The Broad Institute Genomics Platform"/>
            <person name="Neafsey D.E."/>
            <person name="Besansky N."/>
            <person name="Howell P."/>
            <person name="Walton C."/>
            <person name="Young S.K."/>
            <person name="Zeng Q."/>
            <person name="Gargeya S."/>
            <person name="Fitzgerald M."/>
            <person name="Haas B."/>
            <person name="Abouelleil A."/>
            <person name="Allen A.W."/>
            <person name="Alvarado L."/>
            <person name="Arachchi H.M."/>
            <person name="Berlin A.M."/>
            <person name="Chapman S.B."/>
            <person name="Gainer-Dewar J."/>
            <person name="Goldberg J."/>
            <person name="Griggs A."/>
            <person name="Gujja S."/>
            <person name="Hansen M."/>
            <person name="Howarth C."/>
            <person name="Imamovic A."/>
            <person name="Ireland A."/>
            <person name="Larimer J."/>
            <person name="McCowan C."/>
            <person name="Murphy C."/>
            <person name="Pearson M."/>
            <person name="Poon T.W."/>
            <person name="Priest M."/>
            <person name="Roberts A."/>
            <person name="Saif S."/>
            <person name="Shea T."/>
            <person name="Sisk P."/>
            <person name="Sykes S."/>
            <person name="Wortman J."/>
            <person name="Nusbaum C."/>
            <person name="Birren B."/>
        </authorList>
    </citation>
    <scope>NUCLEOTIDE SEQUENCE [LARGE SCALE GENOMIC DNA]</scope>
    <source>
        <strain evidence="11">FAR1</strain>
    </source>
</reference>
<evidence type="ECO:0000313" key="11">
    <source>
        <dbReference type="Proteomes" id="UP000075886"/>
    </source>
</evidence>
<dbReference type="GO" id="GO:0007165">
    <property type="term" value="P:signal transduction"/>
    <property type="evidence" value="ECO:0007669"/>
    <property type="project" value="UniProtKB-KW"/>
</dbReference>
<reference evidence="10" key="2">
    <citation type="submission" date="2020-05" db="UniProtKB">
        <authorList>
            <consortium name="EnsemblMetazoa"/>
        </authorList>
    </citation>
    <scope>IDENTIFICATION</scope>
    <source>
        <strain evidence="10">FAR1</strain>
    </source>
</reference>
<feature type="transmembrane region" description="Helical" evidence="9">
    <location>
        <begin position="312"/>
        <end position="332"/>
    </location>
</feature>
<feature type="transmembrane region" description="Helical" evidence="9">
    <location>
        <begin position="81"/>
        <end position="104"/>
    </location>
</feature>
<keyword evidence="5 9" id="KW-1133">Transmembrane helix</keyword>
<evidence type="ECO:0000256" key="9">
    <source>
        <dbReference type="SAM" id="Phobius"/>
    </source>
</evidence>
<proteinExistence type="inferred from homology"/>
<dbReference type="GO" id="GO:0033041">
    <property type="term" value="F:sweet taste receptor activity"/>
    <property type="evidence" value="ECO:0007669"/>
    <property type="project" value="TreeGrafter"/>
</dbReference>
<comment type="subcellular location">
    <subcellularLocation>
        <location evidence="1">Cell membrane</location>
        <topology evidence="1">Multi-pass membrane protein</topology>
    </subcellularLocation>
</comment>
<dbReference type="EnsemblMetazoa" id="AFAF008187-RA">
    <property type="protein sequence ID" value="AFAF008187-PA"/>
    <property type="gene ID" value="AFAF008187"/>
</dbReference>
<feature type="transmembrane region" description="Helical" evidence="9">
    <location>
        <begin position="338"/>
        <end position="357"/>
    </location>
</feature>
<feature type="transmembrane region" description="Helical" evidence="9">
    <location>
        <begin position="415"/>
        <end position="433"/>
    </location>
</feature>
<comment type="similarity">
    <text evidence="2">Belongs to the insect chemoreceptor superfamily. Gustatory receptor (GR) family. Gr5a subfamily.</text>
</comment>
<dbReference type="GO" id="GO:0005886">
    <property type="term" value="C:plasma membrane"/>
    <property type="evidence" value="ECO:0007669"/>
    <property type="project" value="UniProtKB-SubCell"/>
</dbReference>
<keyword evidence="3" id="KW-1003">Cell membrane</keyword>
<feature type="transmembrane region" description="Helical" evidence="9">
    <location>
        <begin position="116"/>
        <end position="137"/>
    </location>
</feature>
<dbReference type="EMBL" id="AXCN02000165">
    <property type="status" value="NOT_ANNOTATED_CDS"/>
    <property type="molecule type" value="Genomic_DNA"/>
</dbReference>
<sequence length="460" mass="52643">MGGSSDRSATVGFSPAKERNTKPFQFVGTGTISPPASAAVATNVMNFHATIRPVLIVFQLFGQFPVHGIVSEKASRWQLRWCSFQSVLCAILLVMGCFLCFVEYDRLMVIGVNADNVIGPLFYLDVVIIMVLLWRVAYHWATVVPKWEQVEALEVMQYNVRESGSRSSCRIRAVALLLLGLGFAEHMMSIAKTLYGKVDEARFCHWDYSNLPEYYARRTHGFVFRRLPYNFPFFLFMEYANTALTMAWTVQDVLIIMISDAIAGYFDRLNARILFYSTVQVVSSEKFWCEIHSDYVMICELLEHVMSICSPLVVVSCGTNLYLICYQLFHLVETEKSIIKTVFTYFSLFCVILRTLLMLHHCSAVHEAARRPIKLCRRVPTSSWCSESERFYDFVRKSSIAISAMGLFRLTKKTMLTMLGAIITYELVMLHFAQTTAHRGIVEECSSVEYSYEPKMESRH</sequence>
<keyword evidence="8" id="KW-0807">Transducer</keyword>
<keyword evidence="7 8" id="KW-0675">Receptor</keyword>
<name>A0A182QDW7_9DIPT</name>
<evidence type="ECO:0000256" key="6">
    <source>
        <dbReference type="ARBA" id="ARBA00023136"/>
    </source>
</evidence>
<dbReference type="Pfam" id="PF06151">
    <property type="entry name" value="Trehalose_recp"/>
    <property type="match status" value="1"/>
</dbReference>
<dbReference type="PIRSF" id="PIRSF038981">
    <property type="entry name" value="GRP"/>
    <property type="match status" value="1"/>
</dbReference>
<evidence type="ECO:0000256" key="8">
    <source>
        <dbReference type="PIRNR" id="PIRNR038981"/>
    </source>
</evidence>
<evidence type="ECO:0000256" key="7">
    <source>
        <dbReference type="ARBA" id="ARBA00023170"/>
    </source>
</evidence>
<dbReference type="InterPro" id="IPR009318">
    <property type="entry name" value="Gustatory_rcpt"/>
</dbReference>
<dbReference type="AlphaFoldDB" id="A0A182QDW7"/>
<dbReference type="VEuPathDB" id="VectorBase:AFAF008187"/>
<keyword evidence="4 9" id="KW-0812">Transmembrane</keyword>
<accession>A0A182QDW7</accession>
<organism evidence="10 11">
    <name type="scientific">Anopheles farauti</name>
    <dbReference type="NCBI Taxonomy" id="69004"/>
    <lineage>
        <taxon>Eukaryota</taxon>
        <taxon>Metazoa</taxon>
        <taxon>Ecdysozoa</taxon>
        <taxon>Arthropoda</taxon>
        <taxon>Hexapoda</taxon>
        <taxon>Insecta</taxon>
        <taxon>Pterygota</taxon>
        <taxon>Neoptera</taxon>
        <taxon>Endopterygota</taxon>
        <taxon>Diptera</taxon>
        <taxon>Nematocera</taxon>
        <taxon>Culicoidea</taxon>
        <taxon>Culicidae</taxon>
        <taxon>Anophelinae</taxon>
        <taxon>Anopheles</taxon>
    </lineage>
</organism>
<keyword evidence="11" id="KW-1185">Reference proteome</keyword>
<evidence type="ECO:0000256" key="1">
    <source>
        <dbReference type="ARBA" id="ARBA00004651"/>
    </source>
</evidence>
<keyword evidence="6 9" id="KW-0472">Membrane</keyword>
<dbReference type="PANTHER" id="PTHR21421">
    <property type="entry name" value="GUSTATORY RECEPTOR"/>
    <property type="match status" value="1"/>
</dbReference>
<dbReference type="PANTHER" id="PTHR21421:SF34">
    <property type="entry name" value="GUSTATORY RECEPTOR FOR SUGAR TASTE 61A-RELATED"/>
    <property type="match status" value="1"/>
</dbReference>
<comment type="function">
    <text evidence="8">Plays a role in the sugar gustatory response.</text>
</comment>
<dbReference type="Proteomes" id="UP000075886">
    <property type="component" value="Unassembled WGS sequence"/>
</dbReference>
<evidence type="ECO:0000256" key="3">
    <source>
        <dbReference type="ARBA" id="ARBA00022475"/>
    </source>
</evidence>
<evidence type="ECO:0000256" key="4">
    <source>
        <dbReference type="ARBA" id="ARBA00022692"/>
    </source>
</evidence>
<protein>
    <recommendedName>
        <fullName evidence="8">Gustatory receptor</fullName>
    </recommendedName>
</protein>